<keyword evidence="2" id="KW-1185">Reference proteome</keyword>
<comment type="caution">
    <text evidence="1">The sequence shown here is derived from an EMBL/GenBank/DDBJ whole genome shotgun (WGS) entry which is preliminary data.</text>
</comment>
<dbReference type="RefSeq" id="XP_060408926.1">
    <property type="nucleotide sequence ID" value="XM_060559008.1"/>
</dbReference>
<accession>A0AAD8UY29</accession>
<organism evidence="1 2">
    <name type="scientific">Colletotrichum navitas</name>
    <dbReference type="NCBI Taxonomy" id="681940"/>
    <lineage>
        <taxon>Eukaryota</taxon>
        <taxon>Fungi</taxon>
        <taxon>Dikarya</taxon>
        <taxon>Ascomycota</taxon>
        <taxon>Pezizomycotina</taxon>
        <taxon>Sordariomycetes</taxon>
        <taxon>Hypocreomycetidae</taxon>
        <taxon>Glomerellales</taxon>
        <taxon>Glomerellaceae</taxon>
        <taxon>Colletotrichum</taxon>
        <taxon>Colletotrichum graminicola species complex</taxon>
    </lineage>
</organism>
<name>A0AAD8UY29_9PEZI</name>
<sequence>MLADGVVWVSFFQHLAWLLWRHWIPVCPPGSQSTSRVSLAARLAGCPLADAVAFGYLLSCCGLIRGA</sequence>
<dbReference type="EMBL" id="JAHLJV010000095">
    <property type="protein sequence ID" value="KAK1573281.1"/>
    <property type="molecule type" value="Genomic_DNA"/>
</dbReference>
<reference evidence="1" key="1">
    <citation type="submission" date="2021-06" db="EMBL/GenBank/DDBJ databases">
        <title>Comparative genomics, transcriptomics and evolutionary studies reveal genomic signatures of adaptation to plant cell wall in hemibiotrophic fungi.</title>
        <authorList>
            <consortium name="DOE Joint Genome Institute"/>
            <person name="Baroncelli R."/>
            <person name="Diaz J.F."/>
            <person name="Benocci T."/>
            <person name="Peng M."/>
            <person name="Battaglia E."/>
            <person name="Haridas S."/>
            <person name="Andreopoulos W."/>
            <person name="Labutti K."/>
            <person name="Pangilinan J."/>
            <person name="Floch G.L."/>
            <person name="Makela M.R."/>
            <person name="Henrissat B."/>
            <person name="Grigoriev I.V."/>
            <person name="Crouch J.A."/>
            <person name="De Vries R.P."/>
            <person name="Sukno S.A."/>
            <person name="Thon M.R."/>
        </authorList>
    </citation>
    <scope>NUCLEOTIDE SEQUENCE</scope>
    <source>
        <strain evidence="1">CBS 125086</strain>
    </source>
</reference>
<dbReference type="AlphaFoldDB" id="A0AAD8UY29"/>
<evidence type="ECO:0000313" key="2">
    <source>
        <dbReference type="Proteomes" id="UP001230504"/>
    </source>
</evidence>
<protein>
    <submittedName>
        <fullName evidence="1">Uncharacterized protein</fullName>
    </submittedName>
</protein>
<proteinExistence type="predicted"/>
<evidence type="ECO:0000313" key="1">
    <source>
        <dbReference type="EMBL" id="KAK1573281.1"/>
    </source>
</evidence>
<dbReference type="GeneID" id="85443248"/>
<gene>
    <name evidence="1" type="ORF">LY79DRAFT_568909</name>
</gene>
<dbReference type="Proteomes" id="UP001230504">
    <property type="component" value="Unassembled WGS sequence"/>
</dbReference>